<evidence type="ECO:0000313" key="2">
    <source>
        <dbReference type="EMBL" id="GAA1545352.1"/>
    </source>
</evidence>
<dbReference type="PRINTS" id="PR00080">
    <property type="entry name" value="SDRFAMILY"/>
</dbReference>
<dbReference type="Proteomes" id="UP001500842">
    <property type="component" value="Unassembled WGS sequence"/>
</dbReference>
<dbReference type="EMBL" id="BAAAOR010000041">
    <property type="protein sequence ID" value="GAA1545352.1"/>
    <property type="molecule type" value="Genomic_DNA"/>
</dbReference>
<keyword evidence="3" id="KW-1185">Reference proteome</keyword>
<name>A0ABN2BSM5_9ACTN</name>
<dbReference type="PANTHER" id="PTHR42760">
    <property type="entry name" value="SHORT-CHAIN DEHYDROGENASES/REDUCTASES FAMILY MEMBER"/>
    <property type="match status" value="1"/>
</dbReference>
<protein>
    <submittedName>
        <fullName evidence="2">Glucose 1-dehydrogenase</fullName>
    </submittedName>
</protein>
<evidence type="ECO:0000256" key="1">
    <source>
        <dbReference type="ARBA" id="ARBA00006484"/>
    </source>
</evidence>
<dbReference type="Pfam" id="PF13561">
    <property type="entry name" value="adh_short_C2"/>
    <property type="match status" value="1"/>
</dbReference>
<dbReference type="PROSITE" id="PS00061">
    <property type="entry name" value="ADH_SHORT"/>
    <property type="match status" value="1"/>
</dbReference>
<evidence type="ECO:0000313" key="3">
    <source>
        <dbReference type="Proteomes" id="UP001500842"/>
    </source>
</evidence>
<dbReference type="RefSeq" id="WP_141005587.1">
    <property type="nucleotide sequence ID" value="NZ_BAAAOR010000041.1"/>
</dbReference>
<dbReference type="Gene3D" id="3.40.50.720">
    <property type="entry name" value="NAD(P)-binding Rossmann-like Domain"/>
    <property type="match status" value="1"/>
</dbReference>
<dbReference type="InterPro" id="IPR002347">
    <property type="entry name" value="SDR_fam"/>
</dbReference>
<reference evidence="2 3" key="1">
    <citation type="journal article" date="2019" name="Int. J. Syst. Evol. Microbiol.">
        <title>The Global Catalogue of Microorganisms (GCM) 10K type strain sequencing project: providing services to taxonomists for standard genome sequencing and annotation.</title>
        <authorList>
            <consortium name="The Broad Institute Genomics Platform"/>
            <consortium name="The Broad Institute Genome Sequencing Center for Infectious Disease"/>
            <person name="Wu L."/>
            <person name="Ma J."/>
        </authorList>
    </citation>
    <scope>NUCLEOTIDE SEQUENCE [LARGE SCALE GENOMIC DNA]</scope>
    <source>
        <strain evidence="2 3">JCM 14942</strain>
    </source>
</reference>
<dbReference type="CDD" id="cd05233">
    <property type="entry name" value="SDR_c"/>
    <property type="match status" value="1"/>
</dbReference>
<dbReference type="InterPro" id="IPR020904">
    <property type="entry name" value="Sc_DH/Rdtase_CS"/>
</dbReference>
<sequence length="273" mass="28948">MNGTGPLAGRTALVTGTSPHIGGVLARGLAAAGASVACTDLVPGRAEACAEGIRRTGGEAIAYQDDVTDPERVQGVVDDLAHRWGRIDVLVNNAVWIHHRGLLDITVEDFRRQVDIILTGALLYTRTVARLMIDRGDGGSVINMLSTAALQGQPGNIGYTTAKAGLLNFTRAAAVELARHRIRVNGLTPTATRTTSPEAARIQSGRADDLAPAYDNDFEGLLPMDRLPEPDDYVGALVFLSSDDSRMMTGANLVVDGGATAKYWPVRPPRGRV</sequence>
<dbReference type="PRINTS" id="PR00081">
    <property type="entry name" value="GDHRDH"/>
</dbReference>
<organism evidence="2 3">
    <name type="scientific">Nocardioides humi</name>
    <dbReference type="NCBI Taxonomy" id="449461"/>
    <lineage>
        <taxon>Bacteria</taxon>
        <taxon>Bacillati</taxon>
        <taxon>Actinomycetota</taxon>
        <taxon>Actinomycetes</taxon>
        <taxon>Propionibacteriales</taxon>
        <taxon>Nocardioidaceae</taxon>
        <taxon>Nocardioides</taxon>
    </lineage>
</organism>
<gene>
    <name evidence="2" type="ORF">GCM10009788_54690</name>
</gene>
<dbReference type="InterPro" id="IPR036291">
    <property type="entry name" value="NAD(P)-bd_dom_sf"/>
</dbReference>
<comment type="similarity">
    <text evidence="1">Belongs to the short-chain dehydrogenases/reductases (SDR) family.</text>
</comment>
<dbReference type="SUPFAM" id="SSF51735">
    <property type="entry name" value="NAD(P)-binding Rossmann-fold domains"/>
    <property type="match status" value="1"/>
</dbReference>
<comment type="caution">
    <text evidence="2">The sequence shown here is derived from an EMBL/GenBank/DDBJ whole genome shotgun (WGS) entry which is preliminary data.</text>
</comment>
<accession>A0ABN2BSM5</accession>
<proteinExistence type="inferred from homology"/>